<evidence type="ECO:0000313" key="4">
    <source>
        <dbReference type="Proteomes" id="UP000002710"/>
    </source>
</evidence>
<dbReference type="PROSITE" id="PS01047">
    <property type="entry name" value="HMA_1"/>
    <property type="match status" value="1"/>
</dbReference>
<dbReference type="HOGENOM" id="CLU_134973_10_4_7"/>
<dbReference type="InterPro" id="IPR036163">
    <property type="entry name" value="HMA_dom_sf"/>
</dbReference>
<proteinExistence type="predicted"/>
<dbReference type="AlphaFoldDB" id="Q312N3"/>
<dbReference type="eggNOG" id="COG2608">
    <property type="taxonomic scope" value="Bacteria"/>
</dbReference>
<sequence length="68" mass="7189">MPDITVKGMSCNHCKTSVTNALSAIQGLKNVSVDLEKGKATWEEADPSAPVDVQKIKDAITGIGFEAE</sequence>
<evidence type="ECO:0000256" key="1">
    <source>
        <dbReference type="ARBA" id="ARBA00022723"/>
    </source>
</evidence>
<gene>
    <name evidence="3" type="ordered locus">Dde_1312</name>
</gene>
<dbReference type="KEGG" id="dde:Dde_1312"/>
<dbReference type="Proteomes" id="UP000002710">
    <property type="component" value="Chromosome"/>
</dbReference>
<dbReference type="GO" id="GO:0046872">
    <property type="term" value="F:metal ion binding"/>
    <property type="evidence" value="ECO:0007669"/>
    <property type="project" value="UniProtKB-KW"/>
</dbReference>
<keyword evidence="1" id="KW-0479">Metal-binding</keyword>
<dbReference type="InterPro" id="IPR006121">
    <property type="entry name" value="HMA_dom"/>
</dbReference>
<accession>Q312N3</accession>
<reference evidence="3 4" key="1">
    <citation type="journal article" date="2011" name="J. Bacteriol.">
        <title>Complete genome sequence and updated annotation of Desulfovibrio alaskensis G20.</title>
        <authorList>
            <person name="Hauser L.J."/>
            <person name="Land M.L."/>
            <person name="Brown S.D."/>
            <person name="Larimer F."/>
            <person name="Keller K.L."/>
            <person name="Rapp-Giles B.J."/>
            <person name="Price M.N."/>
            <person name="Lin M."/>
            <person name="Bruce D.C."/>
            <person name="Detter J.C."/>
            <person name="Tapia R."/>
            <person name="Han C.S."/>
            <person name="Goodwin L.A."/>
            <person name="Cheng J.F."/>
            <person name="Pitluck S."/>
            <person name="Copeland A."/>
            <person name="Lucas S."/>
            <person name="Nolan M."/>
            <person name="Lapidus A.L."/>
            <person name="Palumbo A.V."/>
            <person name="Wall J.D."/>
        </authorList>
    </citation>
    <scope>NUCLEOTIDE SEQUENCE [LARGE SCALE GENOMIC DNA]</scope>
    <source>
        <strain evidence="4">ATCC BAA 1058 / DSM 17464 / G20</strain>
    </source>
</reference>
<dbReference type="Pfam" id="PF00403">
    <property type="entry name" value="HMA"/>
    <property type="match status" value="1"/>
</dbReference>
<dbReference type="Gene3D" id="3.30.70.100">
    <property type="match status" value="1"/>
</dbReference>
<dbReference type="EMBL" id="CP000112">
    <property type="protein sequence ID" value="ABB38113.1"/>
    <property type="molecule type" value="Genomic_DNA"/>
</dbReference>
<organism evidence="3 4">
    <name type="scientific">Oleidesulfovibrio alaskensis (strain ATCC BAA-1058 / DSM 17464 / G20)</name>
    <name type="common">Desulfovibrio alaskensis</name>
    <dbReference type="NCBI Taxonomy" id="207559"/>
    <lineage>
        <taxon>Bacteria</taxon>
        <taxon>Pseudomonadati</taxon>
        <taxon>Thermodesulfobacteriota</taxon>
        <taxon>Desulfovibrionia</taxon>
        <taxon>Desulfovibrionales</taxon>
        <taxon>Desulfovibrionaceae</taxon>
        <taxon>Oleidesulfovibrio</taxon>
    </lineage>
</organism>
<evidence type="ECO:0000313" key="3">
    <source>
        <dbReference type="EMBL" id="ABB38113.1"/>
    </source>
</evidence>
<dbReference type="SUPFAM" id="SSF55008">
    <property type="entry name" value="HMA, heavy metal-associated domain"/>
    <property type="match status" value="1"/>
</dbReference>
<dbReference type="RefSeq" id="WP_011367295.1">
    <property type="nucleotide sequence ID" value="NC_007519.1"/>
</dbReference>
<dbReference type="InterPro" id="IPR017969">
    <property type="entry name" value="Heavy-metal-associated_CS"/>
</dbReference>
<protein>
    <submittedName>
        <fullName evidence="3">Heavy metal transport/detoxification protein</fullName>
    </submittedName>
</protein>
<keyword evidence="4" id="KW-1185">Reference proteome</keyword>
<dbReference type="PROSITE" id="PS50846">
    <property type="entry name" value="HMA_2"/>
    <property type="match status" value="1"/>
</dbReference>
<dbReference type="STRING" id="207559.Dde_1312"/>
<feature type="domain" description="HMA" evidence="2">
    <location>
        <begin position="1"/>
        <end position="68"/>
    </location>
</feature>
<dbReference type="FunFam" id="3.30.70.100:FF:000001">
    <property type="entry name" value="ATPase copper transporting beta"/>
    <property type="match status" value="1"/>
</dbReference>
<evidence type="ECO:0000259" key="2">
    <source>
        <dbReference type="PROSITE" id="PS50846"/>
    </source>
</evidence>
<dbReference type="CDD" id="cd00371">
    <property type="entry name" value="HMA"/>
    <property type="match status" value="1"/>
</dbReference>
<name>Q312N3_OLEA2</name>